<dbReference type="RefSeq" id="WP_264751695.1">
    <property type="nucleotide sequence ID" value="NZ_JAPDHW010000022.1"/>
</dbReference>
<dbReference type="Proteomes" id="UP001163731">
    <property type="component" value="Unassembled WGS sequence"/>
</dbReference>
<sequence length="177" mass="20824">MSRKKKIILHNVYMHHAAKGTLLAVPCMVLFAFLYYLFLGDNFKLGFVMIFTGLCSGTIVFIIKKSSKDILIWFSEQYMFIEIDGKQQKYLKNDISGFYSYDYQTQTTLLKKSLIKIKFKFKNGKIIYLNDSEYRNKYDDEKGRILNNLIQTAQSELGFKKIKSIGMSNMYWYSKPK</sequence>
<feature type="transmembrane region" description="Helical" evidence="1">
    <location>
        <begin position="45"/>
        <end position="63"/>
    </location>
</feature>
<name>A0ABT3I3B3_9FLAO</name>
<accession>A0ABT3I3B3</accession>
<evidence type="ECO:0000313" key="2">
    <source>
        <dbReference type="EMBL" id="MCW3170560.1"/>
    </source>
</evidence>
<keyword evidence="1" id="KW-1133">Transmembrane helix</keyword>
<keyword evidence="1" id="KW-0812">Transmembrane</keyword>
<feature type="transmembrane region" description="Helical" evidence="1">
    <location>
        <begin position="21"/>
        <end position="39"/>
    </location>
</feature>
<keyword evidence="1" id="KW-0472">Membrane</keyword>
<protein>
    <submittedName>
        <fullName evidence="2">Uncharacterized protein</fullName>
    </submittedName>
</protein>
<evidence type="ECO:0000256" key="1">
    <source>
        <dbReference type="SAM" id="Phobius"/>
    </source>
</evidence>
<dbReference type="EMBL" id="JAPDHW010000022">
    <property type="protein sequence ID" value="MCW3170560.1"/>
    <property type="molecule type" value="Genomic_DNA"/>
</dbReference>
<proteinExistence type="predicted"/>
<reference evidence="2" key="1">
    <citation type="submission" date="2022-10" db="EMBL/GenBank/DDBJ databases">
        <title>Chryseobacterium babae sp. nov. isolated from the gut of the beetle Oryctes rhinoceros, and Chryseobacterium kimseyorum sp. nov., isolated from a stick insect rearing cage.</title>
        <authorList>
            <person name="Shelomi M."/>
            <person name="Han C.-J."/>
            <person name="Chen W.-M."/>
            <person name="Chen H.-K."/>
            <person name="Liaw S.-J."/>
            <person name="Muhle E."/>
            <person name="Clermont D."/>
        </authorList>
    </citation>
    <scope>NUCLEOTIDE SEQUENCE</scope>
    <source>
        <strain evidence="2">09-1422</strain>
    </source>
</reference>
<organism evidence="2 3">
    <name type="scientific">Chryseobacterium kimseyorum</name>
    <dbReference type="NCBI Taxonomy" id="2984028"/>
    <lineage>
        <taxon>Bacteria</taxon>
        <taxon>Pseudomonadati</taxon>
        <taxon>Bacteroidota</taxon>
        <taxon>Flavobacteriia</taxon>
        <taxon>Flavobacteriales</taxon>
        <taxon>Weeksellaceae</taxon>
        <taxon>Chryseobacterium group</taxon>
        <taxon>Chryseobacterium</taxon>
    </lineage>
</organism>
<evidence type="ECO:0000313" key="3">
    <source>
        <dbReference type="Proteomes" id="UP001163731"/>
    </source>
</evidence>
<comment type="caution">
    <text evidence="2">The sequence shown here is derived from an EMBL/GenBank/DDBJ whole genome shotgun (WGS) entry which is preliminary data.</text>
</comment>
<gene>
    <name evidence="2" type="ORF">OMO38_18690</name>
</gene>
<keyword evidence="3" id="KW-1185">Reference proteome</keyword>